<evidence type="ECO:0000256" key="2">
    <source>
        <dbReference type="ARBA" id="ARBA00022679"/>
    </source>
</evidence>
<name>A0A380RTN9_FIBSU</name>
<dbReference type="InterPro" id="IPR019614">
    <property type="entry name" value="SAM-dep_methyl-trfase"/>
</dbReference>
<evidence type="ECO:0000256" key="1">
    <source>
        <dbReference type="ARBA" id="ARBA00022603"/>
    </source>
</evidence>
<reference evidence="5 6" key="1">
    <citation type="submission" date="2017-08" db="EMBL/GenBank/DDBJ databases">
        <authorList>
            <person name="de Groot N.N."/>
        </authorList>
    </citation>
    <scope>NUCLEOTIDE SEQUENCE [LARGE SCALE GENOMIC DNA]</scope>
    <source>
        <strain evidence="5 6">HM2</strain>
    </source>
</reference>
<dbReference type="Proteomes" id="UP000255423">
    <property type="component" value="Unassembled WGS sequence"/>
</dbReference>
<dbReference type="GO" id="GO:0008168">
    <property type="term" value="F:methyltransferase activity"/>
    <property type="evidence" value="ECO:0007669"/>
    <property type="project" value="UniProtKB-KW"/>
</dbReference>
<dbReference type="Gene3D" id="3.30.750.80">
    <property type="entry name" value="RNA methyltransferase domain (HRMD) like"/>
    <property type="match status" value="1"/>
</dbReference>
<dbReference type="GO" id="GO:0032259">
    <property type="term" value="P:methylation"/>
    <property type="evidence" value="ECO:0007669"/>
    <property type="project" value="UniProtKB-KW"/>
</dbReference>
<dbReference type="AlphaFoldDB" id="A0A380RTN9"/>
<protein>
    <submittedName>
        <fullName evidence="5">23S rRNA (Cytosine1962-C5)-methyltransferase</fullName>
    </submittedName>
</protein>
<keyword evidence="2 5" id="KW-0808">Transferase</keyword>
<dbReference type="RefSeq" id="WP_109571727.1">
    <property type="nucleotide sequence ID" value="NZ_UHJL01000001.1"/>
</dbReference>
<dbReference type="InterPro" id="IPR029063">
    <property type="entry name" value="SAM-dependent_MTases_sf"/>
</dbReference>
<keyword evidence="3" id="KW-0949">S-adenosyl-L-methionine</keyword>
<dbReference type="CDD" id="cd02440">
    <property type="entry name" value="AdoMet_MTases"/>
    <property type="match status" value="1"/>
</dbReference>
<accession>A0A380RTN9</accession>
<keyword evidence="1 5" id="KW-0489">Methyltransferase</keyword>
<feature type="domain" description="S-adenosylmethionine-dependent methyltransferase" evidence="4">
    <location>
        <begin position="111"/>
        <end position="283"/>
    </location>
</feature>
<gene>
    <name evidence="5" type="ORF">SAMN05661053_0132</name>
</gene>
<dbReference type="PANTHER" id="PTHR43042:SF3">
    <property type="entry name" value="RIBOSOMAL RNA LARGE SUBUNIT METHYLTRANSFERASE YWBD-RELATED"/>
    <property type="match status" value="1"/>
</dbReference>
<dbReference type="Gene3D" id="3.40.50.150">
    <property type="entry name" value="Vaccinia Virus protein VP39"/>
    <property type="match status" value="1"/>
</dbReference>
<dbReference type="CDD" id="cd11572">
    <property type="entry name" value="RlmI_M_like"/>
    <property type="match status" value="1"/>
</dbReference>
<organism evidence="5 6">
    <name type="scientific">Fibrobacter succinogenes</name>
    <name type="common">Bacteroides succinogenes</name>
    <dbReference type="NCBI Taxonomy" id="833"/>
    <lineage>
        <taxon>Bacteria</taxon>
        <taxon>Pseudomonadati</taxon>
        <taxon>Fibrobacterota</taxon>
        <taxon>Fibrobacteria</taxon>
        <taxon>Fibrobacterales</taxon>
        <taxon>Fibrobacteraceae</taxon>
        <taxon>Fibrobacter</taxon>
    </lineage>
</organism>
<evidence type="ECO:0000256" key="3">
    <source>
        <dbReference type="ARBA" id="ARBA00022691"/>
    </source>
</evidence>
<sequence length="337" mass="36832">MAFDLKNKLAIALEKRAPLFDVTDALRIVNGAADGFPGLTIDKFGDRYQMQFFGPELLTSKTEIVEALAALFNPVCVVSKERLSSSGKSLENAPMDVVIGTREDAVGTVREGNANFHVDLLDTINPGLFLDMRHVRLEVEERFREMSGASPANLEASAHPENPGLRFLNLFSYTCSFSVHARLGGAAVATNADISGKILDKGRENYALNGLDLRPGEFFRGNAIEYVHWAQKKGLRFDGIVLDPPSFARFKGFNFNVREHLMPLVADCATILNPGGFFMVSSNYSEFNLSAFARDVLAAVSSVHPKAKTSWKKSQDVDFVGSGSTKDSCLVATLVEV</sequence>
<evidence type="ECO:0000313" key="5">
    <source>
        <dbReference type="EMBL" id="SUQ18910.1"/>
    </source>
</evidence>
<dbReference type="Pfam" id="PF10672">
    <property type="entry name" value="Methyltrans_SAM"/>
    <property type="match status" value="1"/>
</dbReference>
<dbReference type="SUPFAM" id="SSF53335">
    <property type="entry name" value="S-adenosyl-L-methionine-dependent methyltransferases"/>
    <property type="match status" value="1"/>
</dbReference>
<dbReference type="EMBL" id="UHJL01000001">
    <property type="protein sequence ID" value="SUQ18910.1"/>
    <property type="molecule type" value="Genomic_DNA"/>
</dbReference>
<evidence type="ECO:0000313" key="6">
    <source>
        <dbReference type="Proteomes" id="UP000255423"/>
    </source>
</evidence>
<evidence type="ECO:0000259" key="4">
    <source>
        <dbReference type="Pfam" id="PF10672"/>
    </source>
</evidence>
<proteinExistence type="predicted"/>
<dbReference type="PANTHER" id="PTHR43042">
    <property type="entry name" value="SAM-DEPENDENT METHYLTRANSFERASE"/>
    <property type="match status" value="1"/>
</dbReference>